<keyword evidence="2" id="KW-0732">Signal</keyword>
<organism evidence="3 4">
    <name type="scientific">Aliishimia ponticola</name>
    <dbReference type="NCBI Taxonomy" id="2499833"/>
    <lineage>
        <taxon>Bacteria</taxon>
        <taxon>Pseudomonadati</taxon>
        <taxon>Pseudomonadota</taxon>
        <taxon>Alphaproteobacteria</taxon>
        <taxon>Rhodobacterales</taxon>
        <taxon>Paracoccaceae</taxon>
        <taxon>Aliishimia</taxon>
    </lineage>
</organism>
<dbReference type="AlphaFoldDB" id="A0A4S4NJ66"/>
<accession>A0A4S4NJ66</accession>
<dbReference type="InterPro" id="IPR019734">
    <property type="entry name" value="TPR_rpt"/>
</dbReference>
<comment type="caution">
    <text evidence="3">The sequence shown here is derived from an EMBL/GenBank/DDBJ whole genome shotgun (WGS) entry which is preliminary data.</text>
</comment>
<dbReference type="EMBL" id="SRKY01000001">
    <property type="protein sequence ID" value="THH38271.1"/>
    <property type="molecule type" value="Genomic_DNA"/>
</dbReference>
<dbReference type="SUPFAM" id="SSF48452">
    <property type="entry name" value="TPR-like"/>
    <property type="match status" value="1"/>
</dbReference>
<feature type="signal peptide" evidence="2">
    <location>
        <begin position="1"/>
        <end position="18"/>
    </location>
</feature>
<evidence type="ECO:0000256" key="1">
    <source>
        <dbReference type="PROSITE-ProRule" id="PRU00339"/>
    </source>
</evidence>
<keyword evidence="1" id="KW-0802">TPR repeat</keyword>
<keyword evidence="4" id="KW-1185">Reference proteome</keyword>
<sequence>MKRVLFALTLTLPGAAFAAGAGDETPPKPTETTKNCFQEKQWDPSIKKYVRFSKPVNGVWDPKIKKCVRPDKTSHLDTETRYDAVRELAYAGRHDEAQQVLATMPDQEDDRVLTYWGFTARKKGDFDTAFSFYNRAILKNPGNLLARSYMGQGLVEAGDLDGARLQLAEIETRGDASGWPATSLRTAIESGKVFNY</sequence>
<evidence type="ECO:0000313" key="3">
    <source>
        <dbReference type="EMBL" id="THH38271.1"/>
    </source>
</evidence>
<dbReference type="RefSeq" id="WP_136461164.1">
    <property type="nucleotide sequence ID" value="NZ_SRKY01000001.1"/>
</dbReference>
<name>A0A4S4NJ66_9RHOB</name>
<dbReference type="PROSITE" id="PS50005">
    <property type="entry name" value="TPR"/>
    <property type="match status" value="1"/>
</dbReference>
<reference evidence="3 4" key="1">
    <citation type="submission" date="2019-04" db="EMBL/GenBank/DDBJ databases">
        <title>Shimia ponticola sp. nov., isolated from seawater.</title>
        <authorList>
            <person name="Kim Y.-O."/>
            <person name="Yoon J.-H."/>
        </authorList>
    </citation>
    <scope>NUCLEOTIDE SEQUENCE [LARGE SCALE GENOMIC DNA]</scope>
    <source>
        <strain evidence="3 4">MYP11</strain>
    </source>
</reference>
<protein>
    <recommendedName>
        <fullName evidence="5">Tetratricopeptide repeat protein</fullName>
    </recommendedName>
</protein>
<dbReference type="Proteomes" id="UP000306602">
    <property type="component" value="Unassembled WGS sequence"/>
</dbReference>
<dbReference type="InterPro" id="IPR011990">
    <property type="entry name" value="TPR-like_helical_dom_sf"/>
</dbReference>
<proteinExistence type="predicted"/>
<dbReference type="Gene3D" id="1.25.40.10">
    <property type="entry name" value="Tetratricopeptide repeat domain"/>
    <property type="match status" value="1"/>
</dbReference>
<evidence type="ECO:0008006" key="5">
    <source>
        <dbReference type="Google" id="ProtNLM"/>
    </source>
</evidence>
<evidence type="ECO:0000313" key="4">
    <source>
        <dbReference type="Proteomes" id="UP000306602"/>
    </source>
</evidence>
<gene>
    <name evidence="3" type="ORF">E4Z66_01475</name>
</gene>
<feature type="chain" id="PRO_5020685015" description="Tetratricopeptide repeat protein" evidence="2">
    <location>
        <begin position="19"/>
        <end position="196"/>
    </location>
</feature>
<dbReference type="OrthoDB" id="8592798at2"/>
<evidence type="ECO:0000256" key="2">
    <source>
        <dbReference type="SAM" id="SignalP"/>
    </source>
</evidence>
<feature type="repeat" description="TPR" evidence="1">
    <location>
        <begin position="110"/>
        <end position="143"/>
    </location>
</feature>